<keyword evidence="8" id="KW-0833">Ubl conjugation pathway</keyword>
<evidence type="ECO:0000256" key="11">
    <source>
        <dbReference type="ARBA" id="ARBA00023136"/>
    </source>
</evidence>
<keyword evidence="5 12" id="KW-0812">Transmembrane</keyword>
<dbReference type="GO" id="GO:0061630">
    <property type="term" value="F:ubiquitin protein ligase activity"/>
    <property type="evidence" value="ECO:0007669"/>
    <property type="project" value="UniProtKB-EC"/>
</dbReference>
<dbReference type="Pfam" id="PF12483">
    <property type="entry name" value="GIDE"/>
    <property type="match status" value="1"/>
</dbReference>
<dbReference type="GO" id="GO:0016567">
    <property type="term" value="P:protein ubiquitination"/>
    <property type="evidence" value="ECO:0007669"/>
    <property type="project" value="InterPro"/>
</dbReference>
<dbReference type="AlphaFoldDB" id="A0A9D6LAN6"/>
<dbReference type="GO" id="GO:0016020">
    <property type="term" value="C:membrane"/>
    <property type="evidence" value="ECO:0007669"/>
    <property type="project" value="UniProtKB-SubCell"/>
</dbReference>
<dbReference type="EMBL" id="JACQAY010000243">
    <property type="protein sequence ID" value="MBI3540085.1"/>
    <property type="molecule type" value="Genomic_DNA"/>
</dbReference>
<evidence type="ECO:0000256" key="10">
    <source>
        <dbReference type="ARBA" id="ARBA00022989"/>
    </source>
</evidence>
<dbReference type="GO" id="GO:0008270">
    <property type="term" value="F:zinc ion binding"/>
    <property type="evidence" value="ECO:0007669"/>
    <property type="project" value="UniProtKB-KW"/>
</dbReference>
<name>A0A9D6LAN6_UNCEI</name>
<keyword evidence="7" id="KW-0863">Zinc-finger</keyword>
<evidence type="ECO:0000256" key="4">
    <source>
        <dbReference type="ARBA" id="ARBA00022679"/>
    </source>
</evidence>
<organism evidence="14 15">
    <name type="scientific">Eiseniibacteriota bacterium</name>
    <dbReference type="NCBI Taxonomy" id="2212470"/>
    <lineage>
        <taxon>Bacteria</taxon>
        <taxon>Candidatus Eiseniibacteriota</taxon>
    </lineage>
</organism>
<evidence type="ECO:0000256" key="9">
    <source>
        <dbReference type="ARBA" id="ARBA00022833"/>
    </source>
</evidence>
<evidence type="ECO:0000256" key="8">
    <source>
        <dbReference type="ARBA" id="ARBA00022786"/>
    </source>
</evidence>
<accession>A0A9D6LAN6</accession>
<comment type="caution">
    <text evidence="14">The sequence shown here is derived from an EMBL/GenBank/DDBJ whole genome shotgun (WGS) entry which is preliminary data.</text>
</comment>
<evidence type="ECO:0000256" key="3">
    <source>
        <dbReference type="ARBA" id="ARBA00012483"/>
    </source>
</evidence>
<reference evidence="14" key="1">
    <citation type="submission" date="2020-07" db="EMBL/GenBank/DDBJ databases">
        <title>Huge and variable diversity of episymbiotic CPR bacteria and DPANN archaea in groundwater ecosystems.</title>
        <authorList>
            <person name="He C.Y."/>
            <person name="Keren R."/>
            <person name="Whittaker M."/>
            <person name="Farag I.F."/>
            <person name="Doudna J."/>
            <person name="Cate J.H.D."/>
            <person name="Banfield J.F."/>
        </authorList>
    </citation>
    <scope>NUCLEOTIDE SEQUENCE</scope>
    <source>
        <strain evidence="14">NC_groundwater_928_Pr1_S-0.2um_72_17</strain>
    </source>
</reference>
<evidence type="ECO:0000256" key="5">
    <source>
        <dbReference type="ARBA" id="ARBA00022692"/>
    </source>
</evidence>
<dbReference type="InterPro" id="IPR022170">
    <property type="entry name" value="MUL1-like"/>
</dbReference>
<evidence type="ECO:0000259" key="13">
    <source>
        <dbReference type="Pfam" id="PF12483"/>
    </source>
</evidence>
<keyword evidence="11 12" id="KW-0472">Membrane</keyword>
<evidence type="ECO:0000313" key="15">
    <source>
        <dbReference type="Proteomes" id="UP000807850"/>
    </source>
</evidence>
<sequence>SSRSRRGWTVIHRNQSGQPFFVQDDTGVAMVYPHDAACTIAFGVEEQYEGLALPACYADYMNAHASALGQLARVGMLRFRERVLEGGETVFVLGTATPRAQERVIGDGDLMLATGTDGAVVSQRQTLDQETVAVVRRGENESTFIISQESQKSLMMDLGFQSFFQLLGGPALTLFGLAWWLTAWSSGRMPWSR</sequence>
<feature type="transmembrane region" description="Helical" evidence="12">
    <location>
        <begin position="162"/>
        <end position="181"/>
    </location>
</feature>
<evidence type="ECO:0000256" key="6">
    <source>
        <dbReference type="ARBA" id="ARBA00022723"/>
    </source>
</evidence>
<gene>
    <name evidence="14" type="ORF">HY076_07410</name>
</gene>
<evidence type="ECO:0000256" key="2">
    <source>
        <dbReference type="ARBA" id="ARBA00004141"/>
    </source>
</evidence>
<evidence type="ECO:0000256" key="12">
    <source>
        <dbReference type="SAM" id="Phobius"/>
    </source>
</evidence>
<keyword evidence="4" id="KW-0808">Transferase</keyword>
<keyword evidence="10 12" id="KW-1133">Transmembrane helix</keyword>
<keyword evidence="6" id="KW-0479">Metal-binding</keyword>
<feature type="non-terminal residue" evidence="14">
    <location>
        <position position="1"/>
    </location>
</feature>
<comment type="subcellular location">
    <subcellularLocation>
        <location evidence="2">Membrane</location>
        <topology evidence="2">Multi-pass membrane protein</topology>
    </subcellularLocation>
</comment>
<proteinExistence type="predicted"/>
<keyword evidence="9" id="KW-0862">Zinc</keyword>
<evidence type="ECO:0000256" key="7">
    <source>
        <dbReference type="ARBA" id="ARBA00022771"/>
    </source>
</evidence>
<protein>
    <recommendedName>
        <fullName evidence="3">RING-type E3 ubiquitin transferase</fullName>
        <ecNumber evidence="3">2.3.2.27</ecNumber>
    </recommendedName>
</protein>
<evidence type="ECO:0000256" key="1">
    <source>
        <dbReference type="ARBA" id="ARBA00000900"/>
    </source>
</evidence>
<dbReference type="Proteomes" id="UP000807850">
    <property type="component" value="Unassembled WGS sequence"/>
</dbReference>
<feature type="domain" description="E3 Ubiquitin ligase MUL1-like" evidence="13">
    <location>
        <begin position="3"/>
        <end position="102"/>
    </location>
</feature>
<dbReference type="EC" id="2.3.2.27" evidence="3"/>
<evidence type="ECO:0000313" key="14">
    <source>
        <dbReference type="EMBL" id="MBI3540085.1"/>
    </source>
</evidence>
<comment type="catalytic activity">
    <reaction evidence="1">
        <text>S-ubiquitinyl-[E2 ubiquitin-conjugating enzyme]-L-cysteine + [acceptor protein]-L-lysine = [E2 ubiquitin-conjugating enzyme]-L-cysteine + N(6)-ubiquitinyl-[acceptor protein]-L-lysine.</text>
        <dbReference type="EC" id="2.3.2.27"/>
    </reaction>
</comment>